<keyword evidence="5" id="KW-0808">Transferase</keyword>
<keyword evidence="6" id="KW-0479">Metal-binding</keyword>
<protein>
    <recommendedName>
        <fullName evidence="4">RING-type E3 ubiquitin transferase</fullName>
        <ecNumber evidence="4">2.3.2.27</ecNumber>
    </recommendedName>
</protein>
<feature type="region of interest" description="Disordered" evidence="14">
    <location>
        <begin position="95"/>
        <end position="123"/>
    </location>
</feature>
<accession>A0A7R8Z497</accession>
<evidence type="ECO:0000256" key="14">
    <source>
        <dbReference type="SAM" id="MobiDB-lite"/>
    </source>
</evidence>
<dbReference type="GO" id="GO:0016567">
    <property type="term" value="P:protein ubiquitination"/>
    <property type="evidence" value="ECO:0007669"/>
    <property type="project" value="UniProtKB-UniPathway"/>
</dbReference>
<evidence type="ECO:0000256" key="11">
    <source>
        <dbReference type="ARBA" id="ARBA00023163"/>
    </source>
</evidence>
<dbReference type="AlphaFoldDB" id="A0A7R8Z497"/>
<keyword evidence="10" id="KW-0805">Transcription regulation</keyword>
<comment type="catalytic activity">
    <reaction evidence="1">
        <text>S-ubiquitinyl-[E2 ubiquitin-conjugating enzyme]-L-cysteine + [acceptor protein]-L-lysine = [E2 ubiquitin-conjugating enzyme]-L-cysteine + N(6)-ubiquitinyl-[acceptor protein]-L-lysine.</text>
        <dbReference type="EC" id="2.3.2.27"/>
    </reaction>
</comment>
<dbReference type="GO" id="GO:0000151">
    <property type="term" value="C:ubiquitin ligase complex"/>
    <property type="evidence" value="ECO:0007669"/>
    <property type="project" value="InterPro"/>
</dbReference>
<comment type="pathway">
    <text evidence="3">Protein modification; protein ubiquitination.</text>
</comment>
<keyword evidence="11" id="KW-0804">Transcription</keyword>
<feature type="compositionally biased region" description="Pro residues" evidence="14">
    <location>
        <begin position="397"/>
        <end position="406"/>
    </location>
</feature>
<evidence type="ECO:0000256" key="3">
    <source>
        <dbReference type="ARBA" id="ARBA00004906"/>
    </source>
</evidence>
<dbReference type="InterPro" id="IPR001841">
    <property type="entry name" value="Znf_RING"/>
</dbReference>
<feature type="compositionally biased region" description="Low complexity" evidence="14">
    <location>
        <begin position="342"/>
        <end position="352"/>
    </location>
</feature>
<dbReference type="InterPro" id="IPR013083">
    <property type="entry name" value="Znf_RING/FYVE/PHD"/>
</dbReference>
<dbReference type="GO" id="GO:0061630">
    <property type="term" value="F:ubiquitin protein ligase activity"/>
    <property type="evidence" value="ECO:0007669"/>
    <property type="project" value="UniProtKB-EC"/>
</dbReference>
<dbReference type="Gene3D" id="3.30.40.10">
    <property type="entry name" value="Zinc/RING finger domain, C3HC4 (zinc finger)"/>
    <property type="match status" value="1"/>
</dbReference>
<evidence type="ECO:0000259" key="15">
    <source>
        <dbReference type="PROSITE" id="PS50089"/>
    </source>
</evidence>
<gene>
    <name evidence="16" type="ORF">TDIB3V08_LOCUS1819</name>
</gene>
<keyword evidence="7 13" id="KW-0863">Zinc-finger</keyword>
<keyword evidence="8" id="KW-0833">Ubl conjugation pathway</keyword>
<keyword evidence="9" id="KW-0862">Zinc</keyword>
<comment type="subcellular location">
    <subcellularLocation>
        <location evidence="2">Nucleus</location>
    </subcellularLocation>
</comment>
<dbReference type="CDD" id="cd17086">
    <property type="entry name" value="RAWUL_RING1_like"/>
    <property type="match status" value="1"/>
</dbReference>
<sequence>MTGRSEIEPRTSEVREIQSQFFHSRLNNSKVCVLASLSILSSALSQSWITKHSKSGLYLVLLFGVTMSYAQLRSPYAPRPVGVVNVLPRFLDPEDDVPSRLGDDKNSPSASTPSAVTLPASLKGSNVDTEMASRVNDWPDAHKPFWFVNAQHINRHVSQQPSANQFGKDTPSFKGSVFLHEMASADQAGLNKTWELSLYELNRTPQPVIIDNTEIAVSPRSLHREFMCPICLDILKKTMTTKECLHRFCSDCIITALRSGNKECPTCRKKLVSKRSLRQDPNFDLLISKIYPSRDEYEAHQERVLAKLSKSQSQAALVNSINEGIKLQSQNRPQRARKSANDTETTPNNTPNVSACTTPTPLQNELKELKDQKEILPVPVRTPTTVVTLPVTAPQSTNPPPPPPPLASSSQPTPPSVTQGPSQLQPPQDPSSTPKGLKRPKSSENESAGSSAEAHDSSVGEEGPSDYIAPSEIELIFKPHPTEMTDINPLMQALKENSVRYLKTTANASVDHLSKYLATRMALDLNSELADTLRKVTFCIYIAPTPGHLVVLSGNQTLRQVNDKFWKVNKPLEMYYSWKKTNEQQQPA</sequence>
<dbReference type="GO" id="GO:0008270">
    <property type="term" value="F:zinc ion binding"/>
    <property type="evidence" value="ECO:0007669"/>
    <property type="project" value="UniProtKB-KW"/>
</dbReference>
<evidence type="ECO:0000256" key="1">
    <source>
        <dbReference type="ARBA" id="ARBA00000900"/>
    </source>
</evidence>
<evidence type="ECO:0000313" key="16">
    <source>
        <dbReference type="EMBL" id="CAD7195435.1"/>
    </source>
</evidence>
<dbReference type="GO" id="GO:0003682">
    <property type="term" value="F:chromatin binding"/>
    <property type="evidence" value="ECO:0007669"/>
    <property type="project" value="TreeGrafter"/>
</dbReference>
<dbReference type="SUPFAM" id="SSF57850">
    <property type="entry name" value="RING/U-box"/>
    <property type="match status" value="1"/>
</dbReference>
<feature type="region of interest" description="Disordered" evidence="14">
    <location>
        <begin position="324"/>
        <end position="359"/>
    </location>
</feature>
<dbReference type="EMBL" id="OA564750">
    <property type="protein sequence ID" value="CAD7195435.1"/>
    <property type="molecule type" value="Genomic_DNA"/>
</dbReference>
<dbReference type="PANTHER" id="PTHR46076">
    <property type="entry name" value="E3 UBIQUITIN-PROTEIN LIGASE RING1 / RING 2 FAMILY MEMBER"/>
    <property type="match status" value="1"/>
</dbReference>
<dbReference type="SMART" id="SM00184">
    <property type="entry name" value="RING"/>
    <property type="match status" value="1"/>
</dbReference>
<dbReference type="PROSITE" id="PS50089">
    <property type="entry name" value="ZF_RING_2"/>
    <property type="match status" value="1"/>
</dbReference>
<feature type="domain" description="RING-type" evidence="15">
    <location>
        <begin position="228"/>
        <end position="268"/>
    </location>
</feature>
<evidence type="ECO:0000256" key="13">
    <source>
        <dbReference type="PROSITE-ProRule" id="PRU00175"/>
    </source>
</evidence>
<dbReference type="Gene3D" id="3.10.20.90">
    <property type="entry name" value="Phosphatidylinositol 3-kinase Catalytic Subunit, Chain A, domain 1"/>
    <property type="match status" value="1"/>
</dbReference>
<feature type="region of interest" description="Disordered" evidence="14">
    <location>
        <begin position="390"/>
        <end position="466"/>
    </location>
</feature>
<evidence type="ECO:0000256" key="4">
    <source>
        <dbReference type="ARBA" id="ARBA00012483"/>
    </source>
</evidence>
<dbReference type="Pfam" id="PF13923">
    <property type="entry name" value="zf-C3HC4_2"/>
    <property type="match status" value="1"/>
</dbReference>
<evidence type="ECO:0000256" key="2">
    <source>
        <dbReference type="ARBA" id="ARBA00004123"/>
    </source>
</evidence>
<evidence type="ECO:0000256" key="10">
    <source>
        <dbReference type="ARBA" id="ARBA00023015"/>
    </source>
</evidence>
<dbReference type="InterPro" id="IPR017907">
    <property type="entry name" value="Znf_RING_CS"/>
</dbReference>
<dbReference type="PROSITE" id="PS00518">
    <property type="entry name" value="ZF_RING_1"/>
    <property type="match status" value="1"/>
</dbReference>
<feature type="compositionally biased region" description="Basic and acidic residues" evidence="14">
    <location>
        <begin position="97"/>
        <end position="106"/>
    </location>
</feature>
<dbReference type="FunFam" id="3.10.20.90:FF:000219">
    <property type="entry name" value="E3 ubiquitin-protein ligase RING1"/>
    <property type="match status" value="1"/>
</dbReference>
<evidence type="ECO:0000256" key="6">
    <source>
        <dbReference type="ARBA" id="ARBA00022723"/>
    </source>
</evidence>
<dbReference type="InterPro" id="IPR032443">
    <property type="entry name" value="RAWUL"/>
</dbReference>
<dbReference type="UniPathway" id="UPA00143"/>
<evidence type="ECO:0000256" key="9">
    <source>
        <dbReference type="ARBA" id="ARBA00022833"/>
    </source>
</evidence>
<dbReference type="InterPro" id="IPR043540">
    <property type="entry name" value="RING1/RING2"/>
</dbReference>
<feature type="compositionally biased region" description="Low complexity" evidence="14">
    <location>
        <begin position="407"/>
        <end position="434"/>
    </location>
</feature>
<organism evidence="16">
    <name type="scientific">Timema douglasi</name>
    <name type="common">Walking stick</name>
    <dbReference type="NCBI Taxonomy" id="61478"/>
    <lineage>
        <taxon>Eukaryota</taxon>
        <taxon>Metazoa</taxon>
        <taxon>Ecdysozoa</taxon>
        <taxon>Arthropoda</taxon>
        <taxon>Hexapoda</taxon>
        <taxon>Insecta</taxon>
        <taxon>Pterygota</taxon>
        <taxon>Neoptera</taxon>
        <taxon>Polyneoptera</taxon>
        <taxon>Phasmatodea</taxon>
        <taxon>Timematodea</taxon>
        <taxon>Timematoidea</taxon>
        <taxon>Timematidae</taxon>
        <taxon>Timema</taxon>
    </lineage>
</organism>
<feature type="compositionally biased region" description="Polar residues" evidence="14">
    <location>
        <begin position="324"/>
        <end position="333"/>
    </location>
</feature>
<dbReference type="GO" id="GO:0031519">
    <property type="term" value="C:PcG protein complex"/>
    <property type="evidence" value="ECO:0007669"/>
    <property type="project" value="TreeGrafter"/>
</dbReference>
<keyword evidence="12" id="KW-0539">Nucleus</keyword>
<reference evidence="16" key="1">
    <citation type="submission" date="2020-11" db="EMBL/GenBank/DDBJ databases">
        <authorList>
            <person name="Tran Van P."/>
        </authorList>
    </citation>
    <scope>NUCLEOTIDE SEQUENCE</scope>
</reference>
<evidence type="ECO:0000256" key="7">
    <source>
        <dbReference type="ARBA" id="ARBA00022771"/>
    </source>
</evidence>
<name>A0A7R8Z497_TIMDO</name>
<dbReference type="Pfam" id="PF16207">
    <property type="entry name" value="RAWUL"/>
    <property type="match status" value="1"/>
</dbReference>
<dbReference type="EC" id="2.3.2.27" evidence="4"/>
<evidence type="ECO:0000256" key="5">
    <source>
        <dbReference type="ARBA" id="ARBA00022679"/>
    </source>
</evidence>
<dbReference type="PANTHER" id="PTHR46076:SF3">
    <property type="entry name" value="E3 UBIQUITIN-PROTEIN LIGASE RING1"/>
    <property type="match status" value="1"/>
</dbReference>
<evidence type="ECO:0000256" key="12">
    <source>
        <dbReference type="ARBA" id="ARBA00023242"/>
    </source>
</evidence>
<proteinExistence type="predicted"/>
<evidence type="ECO:0000256" key="8">
    <source>
        <dbReference type="ARBA" id="ARBA00022786"/>
    </source>
</evidence>